<dbReference type="Pfam" id="PF06202">
    <property type="entry name" value="GDE_C"/>
    <property type="match status" value="1"/>
</dbReference>
<evidence type="ECO:0000256" key="3">
    <source>
        <dbReference type="ARBA" id="ARBA00003530"/>
    </source>
</evidence>
<dbReference type="InterPro" id="IPR029436">
    <property type="entry name" value="AGL_euk_N"/>
</dbReference>
<comment type="catalytic activity">
    <reaction evidence="2">
        <text>Hydrolysis of (1-&gt;6)-alpha-D-glucosidic branch linkages in glycogen phosphorylase limit dextrin.</text>
        <dbReference type="EC" id="3.2.1.33"/>
    </reaction>
</comment>
<evidence type="ECO:0000256" key="7">
    <source>
        <dbReference type="ARBA" id="ARBA00020723"/>
    </source>
</evidence>
<evidence type="ECO:0000256" key="5">
    <source>
        <dbReference type="ARBA" id="ARBA00012560"/>
    </source>
</evidence>
<dbReference type="InterPro" id="IPR006421">
    <property type="entry name" value="Glycogen_debranch_met"/>
</dbReference>
<dbReference type="InterPro" id="IPR017853">
    <property type="entry name" value="GH"/>
</dbReference>
<keyword evidence="13" id="KW-0511">Multifunctional enzyme</keyword>
<feature type="domain" description="Glycogen debranching enzyme C-terminal" evidence="17">
    <location>
        <begin position="1058"/>
        <end position="1509"/>
    </location>
</feature>
<evidence type="ECO:0000256" key="16">
    <source>
        <dbReference type="ARBA" id="ARBA00031477"/>
    </source>
</evidence>
<dbReference type="Gene3D" id="3.20.20.80">
    <property type="entry name" value="Glycosidases"/>
    <property type="match status" value="1"/>
</dbReference>
<dbReference type="InterPro" id="IPR010401">
    <property type="entry name" value="AGL/Gdb1"/>
</dbReference>
<dbReference type="InterPro" id="IPR032788">
    <property type="entry name" value="AGL_central"/>
</dbReference>
<dbReference type="Ensembl" id="ENSSLUT00000058278.1">
    <property type="protein sequence ID" value="ENSSLUP00000056625.1"/>
    <property type="gene ID" value="ENSSLUG00000024425.1"/>
</dbReference>
<protein>
    <recommendedName>
        <fullName evidence="7">Glycogen debranching enzyme</fullName>
        <ecNumber evidence="5">2.4.1.25</ecNumber>
        <ecNumber evidence="6">3.2.1.33</ecNumber>
    </recommendedName>
    <alternativeName>
        <fullName evidence="16">Glycogen debrancher</fullName>
    </alternativeName>
</protein>
<evidence type="ECO:0000256" key="2">
    <source>
        <dbReference type="ARBA" id="ARBA00000927"/>
    </source>
</evidence>
<organism evidence="21 22">
    <name type="scientific">Sander lucioperca</name>
    <name type="common">Pike-perch</name>
    <name type="synonym">Perca lucioperca</name>
    <dbReference type="NCBI Taxonomy" id="283035"/>
    <lineage>
        <taxon>Eukaryota</taxon>
        <taxon>Metazoa</taxon>
        <taxon>Chordata</taxon>
        <taxon>Craniata</taxon>
        <taxon>Vertebrata</taxon>
        <taxon>Euteleostomi</taxon>
        <taxon>Actinopterygii</taxon>
        <taxon>Neopterygii</taxon>
        <taxon>Teleostei</taxon>
        <taxon>Neoteleostei</taxon>
        <taxon>Acanthomorphata</taxon>
        <taxon>Eupercaria</taxon>
        <taxon>Perciformes</taxon>
        <taxon>Percoidei</taxon>
        <taxon>Percidae</taxon>
        <taxon>Luciopercinae</taxon>
        <taxon>Sander</taxon>
    </lineage>
</organism>
<sequence>MLLIAMERLERALFRLEQGFELQFRLGPTLQGTEVQVYTNYPAKGHKFDRLKFRPLDWVYPNGWEDDCDKYCRLDLMVAGSYQYYFSCGDKEKVGGGYIIVDPVLRVGANDVILPLDCICSQTYLAKCLGPLDKWLDRVRVAKETGYNMIHFTPLQKLGVSGFCYSMADQLELNPDFSPEGKHYTWGDVGNLVETLRKDWNMVCISDVVYNHTAVSSEWIHLHPECGYNLVNSPHLKPAWLLDRALWHLSCEVADGKFSEQRVPALFQDEWNMNALRGVLWQQVFSRLRLWEFLQVCVDEAVEQFRQRLQAGSGVGSSPECKKQLKLVQDPQHRRFGNTVDMNSALDIFTPHSMSPSDIQECCICFKKRLEELNSGLYEEMNHHAEQAINCIVGNVVYERLSDQGPKLGPVTRKYPLCSRYFSFPFKEMTFDEEMQLMEQREKACHFLAHDGFVKGNDLLRNCAVPGSEAYLRRELVCQADTIKLRYGEKPEDCPYLWAHMKTYTEMTANVFSGVCLINCLSTPLHVAEYMLDQARSLRPDLYVVAEPMISSEELQNVCVTRLGITSLIRDAMGAADRQEEEGSLSWFGGEPVGAFFQPSLRPLIPAVSHTMFMDVSPNNHSPIQTCSVYDFLPRSTLVSMACCATGSIRGYDELLPCQISAVREDHQYTCWNSEARTCDQVNLQTGILAGKLALNRLHQELAAEGFTQVYVEQLDEGVVAVTRHCPSSHQSVVAVLWRAIKNPETQRHTEDVSPMFIPGHIQEVVLEAVTNSNKKEDKNINGLPECTVEIQEHIQLKDSKVVKKADTVSKHNSIYQEIMFEKFTPGCVVIFRVTPEPRCQEQLGALRHHLIQFSPQYQTGSLAEHSTPSILTEPLRIIMSKLTLADMNILLYRCDAEEREDGGGCYNIPSWLPLNYGGLQGLMSVMAEIRPKNYLGHPLCDNLRQGDWLMDYVSERLLAKGGAVGEVGQWFQAMFGYLKNIPRYLVPCYFDSIIQGAYTSALEAVFKYMSSFVQNGSSLVKQLALGSVQMCGAGHSWAFPTLSPHLKDVPYHLSDVTNQVEQCCVTLAAGLPHFCAGVLRCWGRDTFISLRGLLLLTGRHLEARSIILAFAGTLHHGLIPSLLGQGSIVRYNCRDAVWWWLQSIQEYCTLVPNGVSILKCPVRRMYPTDVSGPQPTEDQPLYDVIQEAMQSHMQGISFRETNAGPQLDNSMNDEGFNVEAGVDQTTGFTYGGNRFNCGTWMNKMGESEKAHNKGIPATPRDGSAVEIVGLCKSTVRWIVKLHNDGHFPYAAVNIPREGTTYSVSYVEWDLKIQENFEKKFYISRDPQDPEEKQPELVHKRGIYKDSLGASSPWCDYQLRPNFLIAMMVAPELFTVEKAWEALAVAEKKLLGPLGMKTLDPDDMVYCGVYDNNLDNDNFNRAKGFNYHQGPEWLWPVGYFLRAKLYFAKKMGKQTYDKTVNLVKNILSRHAVHLERSLWKGLPELTNENGQHCLFSCECQASSMATILEVLYDL</sequence>
<accession>A0A8D0DG23</accession>
<comment type="subcellular location">
    <subcellularLocation>
        <location evidence="4">Cytoplasm</location>
    </subcellularLocation>
</comment>
<evidence type="ECO:0000259" key="17">
    <source>
        <dbReference type="Pfam" id="PF06202"/>
    </source>
</evidence>
<dbReference type="PANTHER" id="PTHR10569:SF2">
    <property type="entry name" value="GLYCOGEN DEBRANCHING ENZYME"/>
    <property type="match status" value="1"/>
</dbReference>
<keyword evidence="12" id="KW-0320">Glycogen biosynthesis</keyword>
<evidence type="ECO:0000256" key="1">
    <source>
        <dbReference type="ARBA" id="ARBA00000439"/>
    </source>
</evidence>
<dbReference type="PANTHER" id="PTHR10569">
    <property type="entry name" value="GLYCOGEN DEBRANCHING ENZYME"/>
    <property type="match status" value="1"/>
</dbReference>
<dbReference type="Pfam" id="PF14702">
    <property type="entry name" value="hGDE_central"/>
    <property type="match status" value="1"/>
</dbReference>
<evidence type="ECO:0000256" key="4">
    <source>
        <dbReference type="ARBA" id="ARBA00004496"/>
    </source>
</evidence>
<evidence type="ECO:0000259" key="18">
    <source>
        <dbReference type="Pfam" id="PF14699"/>
    </source>
</evidence>
<evidence type="ECO:0000313" key="21">
    <source>
        <dbReference type="Ensembl" id="ENSSLUP00000056625.1"/>
    </source>
</evidence>
<feature type="domain" description="Glycogen debranching enzyme central" evidence="20">
    <location>
        <begin position="687"/>
        <end position="958"/>
    </location>
</feature>
<evidence type="ECO:0000256" key="13">
    <source>
        <dbReference type="ARBA" id="ARBA00023268"/>
    </source>
</evidence>
<keyword evidence="9" id="KW-0328">Glycosyltransferase</keyword>
<evidence type="ECO:0000256" key="14">
    <source>
        <dbReference type="ARBA" id="ARBA00023295"/>
    </source>
</evidence>
<evidence type="ECO:0000259" key="19">
    <source>
        <dbReference type="Pfam" id="PF14701"/>
    </source>
</evidence>
<dbReference type="GO" id="GO:0004134">
    <property type="term" value="F:4-alpha-glucanotransferase activity"/>
    <property type="evidence" value="ECO:0007669"/>
    <property type="project" value="UniProtKB-EC"/>
</dbReference>
<dbReference type="Pfam" id="PF14701">
    <property type="entry name" value="hDGE_amylase"/>
    <property type="match status" value="1"/>
</dbReference>
<feature type="domain" description="Glycogen debranching enzyme glucanotransferase" evidence="19">
    <location>
        <begin position="114"/>
        <end position="543"/>
    </location>
</feature>
<comment type="catalytic activity">
    <reaction evidence="1">
        <text>Transfers a segment of a (1-&gt;4)-alpha-D-glucan to a new position in an acceptor, which may be glucose or a (1-&gt;4)-alpha-D-glucan.</text>
        <dbReference type="EC" id="2.4.1.25"/>
    </reaction>
</comment>
<evidence type="ECO:0000256" key="11">
    <source>
        <dbReference type="ARBA" id="ARBA00022801"/>
    </source>
</evidence>
<reference evidence="21" key="1">
    <citation type="submission" date="2025-08" db="UniProtKB">
        <authorList>
            <consortium name="Ensembl"/>
        </authorList>
    </citation>
    <scope>IDENTIFICATION</scope>
</reference>
<dbReference type="InterPro" id="IPR008928">
    <property type="entry name" value="6-hairpin_glycosidase_sf"/>
</dbReference>
<dbReference type="EC" id="3.2.1.33" evidence="6"/>
<dbReference type="InterPro" id="IPR032792">
    <property type="entry name" value="AGL_glucanoTrfase"/>
</dbReference>
<dbReference type="CDD" id="cd11327">
    <property type="entry name" value="AmyAc_Glg_debranch_2"/>
    <property type="match status" value="1"/>
</dbReference>
<evidence type="ECO:0000256" key="10">
    <source>
        <dbReference type="ARBA" id="ARBA00022679"/>
    </source>
</evidence>
<name>A0A8D0DG23_SANLU</name>
<dbReference type="GeneTree" id="ENSGT00390000012596"/>
<dbReference type="GO" id="GO:0005978">
    <property type="term" value="P:glycogen biosynthetic process"/>
    <property type="evidence" value="ECO:0007669"/>
    <property type="project" value="UniProtKB-KW"/>
</dbReference>
<dbReference type="Pfam" id="PF14699">
    <property type="entry name" value="hGDE_N"/>
    <property type="match status" value="1"/>
</dbReference>
<feature type="domain" description="Eukaryotic glycogen debranching enzyme N-terminal" evidence="18">
    <location>
        <begin position="22"/>
        <end position="107"/>
    </location>
</feature>
<dbReference type="Proteomes" id="UP000694568">
    <property type="component" value="Unplaced"/>
</dbReference>
<dbReference type="SUPFAM" id="SSF51445">
    <property type="entry name" value="(Trans)glycosidases"/>
    <property type="match status" value="1"/>
</dbReference>
<evidence type="ECO:0000259" key="20">
    <source>
        <dbReference type="Pfam" id="PF14702"/>
    </source>
</evidence>
<reference evidence="21" key="2">
    <citation type="submission" date="2025-09" db="UniProtKB">
        <authorList>
            <consortium name="Ensembl"/>
        </authorList>
    </citation>
    <scope>IDENTIFICATION</scope>
</reference>
<dbReference type="SUPFAM" id="SSF48208">
    <property type="entry name" value="Six-hairpin glycosidases"/>
    <property type="match status" value="1"/>
</dbReference>
<evidence type="ECO:0000256" key="8">
    <source>
        <dbReference type="ARBA" id="ARBA00022490"/>
    </source>
</evidence>
<evidence type="ECO:0000256" key="12">
    <source>
        <dbReference type="ARBA" id="ARBA00023056"/>
    </source>
</evidence>
<dbReference type="GO" id="GO:0005980">
    <property type="term" value="P:glycogen catabolic process"/>
    <property type="evidence" value="ECO:0007669"/>
    <property type="project" value="InterPro"/>
</dbReference>
<keyword evidence="14" id="KW-0326">Glycosidase</keyword>
<dbReference type="EC" id="2.4.1.25" evidence="5"/>
<evidence type="ECO:0000256" key="15">
    <source>
        <dbReference type="ARBA" id="ARBA00025780"/>
    </source>
</evidence>
<keyword evidence="8" id="KW-0963">Cytoplasm</keyword>
<gene>
    <name evidence="21" type="primary">LOC116055780</name>
</gene>
<dbReference type="NCBIfam" id="TIGR01531">
    <property type="entry name" value="glyc_debranch"/>
    <property type="match status" value="1"/>
</dbReference>
<comment type="function">
    <text evidence="3">Multifunctional enzyme acting as 1,4-alpha-D-glucan:1,4-alpha-D-glucan 4-alpha-D-glycosyltransferase and amylo-1,6-glucosidase in glycogen degradation.</text>
</comment>
<evidence type="ECO:0000313" key="22">
    <source>
        <dbReference type="Proteomes" id="UP000694568"/>
    </source>
</evidence>
<dbReference type="InterPro" id="IPR032790">
    <property type="entry name" value="GDE_C"/>
</dbReference>
<keyword evidence="10" id="KW-0808">Transferase</keyword>
<comment type="similarity">
    <text evidence="15">Belongs to the glycogen debranching enzyme family.</text>
</comment>
<keyword evidence="11" id="KW-0378">Hydrolase</keyword>
<dbReference type="GO" id="GO:0004135">
    <property type="term" value="F:amylo-alpha-1,6-glucosidase activity"/>
    <property type="evidence" value="ECO:0007669"/>
    <property type="project" value="UniProtKB-EC"/>
</dbReference>
<evidence type="ECO:0000256" key="6">
    <source>
        <dbReference type="ARBA" id="ARBA00012778"/>
    </source>
</evidence>
<evidence type="ECO:0000256" key="9">
    <source>
        <dbReference type="ARBA" id="ARBA00022676"/>
    </source>
</evidence>
<proteinExistence type="inferred from homology"/>
<dbReference type="GO" id="GO:0005737">
    <property type="term" value="C:cytoplasm"/>
    <property type="evidence" value="ECO:0007669"/>
    <property type="project" value="UniProtKB-SubCell"/>
</dbReference>
<keyword evidence="22" id="KW-1185">Reference proteome</keyword>